<evidence type="ECO:0000313" key="10">
    <source>
        <dbReference type="Proteomes" id="UP000269883"/>
    </source>
</evidence>
<feature type="transmembrane region" description="Helical" evidence="7">
    <location>
        <begin position="31"/>
        <end position="48"/>
    </location>
</feature>
<keyword evidence="5 7" id="KW-1133">Transmembrane helix</keyword>
<dbReference type="PANTHER" id="PTHR30462">
    <property type="entry name" value="INTERMEMBRANE TRANSPORT PROTEIN PQIB-RELATED"/>
    <property type="match status" value="1"/>
</dbReference>
<proteinExistence type="predicted"/>
<dbReference type="OrthoDB" id="9806984at2"/>
<accession>A0A2Z6AWJ1</accession>
<dbReference type="Proteomes" id="UP000269883">
    <property type="component" value="Chromosome"/>
</dbReference>
<evidence type="ECO:0000256" key="2">
    <source>
        <dbReference type="ARBA" id="ARBA00022475"/>
    </source>
</evidence>
<dbReference type="AlphaFoldDB" id="A0A2Z6AWJ1"/>
<dbReference type="Pfam" id="PF02470">
    <property type="entry name" value="MlaD"/>
    <property type="match status" value="3"/>
</dbReference>
<evidence type="ECO:0000256" key="5">
    <source>
        <dbReference type="ARBA" id="ARBA00022989"/>
    </source>
</evidence>
<keyword evidence="6 7" id="KW-0472">Membrane</keyword>
<comment type="subcellular location">
    <subcellularLocation>
        <location evidence="1">Cell inner membrane</location>
    </subcellularLocation>
</comment>
<dbReference type="InterPro" id="IPR003399">
    <property type="entry name" value="Mce/MlaD"/>
</dbReference>
<gene>
    <name evidence="9" type="ORF">DFE_0827</name>
</gene>
<dbReference type="EMBL" id="AP017378">
    <property type="protein sequence ID" value="BBD07553.1"/>
    <property type="molecule type" value="Genomic_DNA"/>
</dbReference>
<feature type="domain" description="Mce/MlaD" evidence="8">
    <location>
        <begin position="299"/>
        <end position="394"/>
    </location>
</feature>
<dbReference type="GO" id="GO:0005886">
    <property type="term" value="C:plasma membrane"/>
    <property type="evidence" value="ECO:0007669"/>
    <property type="project" value="UniProtKB-SubCell"/>
</dbReference>
<dbReference type="InterPro" id="IPR051800">
    <property type="entry name" value="PqiA-PqiB_transport"/>
</dbReference>
<dbReference type="RefSeq" id="WP_126376905.1">
    <property type="nucleotide sequence ID" value="NZ_AP017378.1"/>
</dbReference>
<keyword evidence="4 7" id="KW-0812">Transmembrane</keyword>
<name>A0A2Z6AWJ1_9BACT</name>
<protein>
    <recommendedName>
        <fullName evidence="8">Mce/MlaD domain-containing protein</fullName>
    </recommendedName>
</protein>
<evidence type="ECO:0000256" key="4">
    <source>
        <dbReference type="ARBA" id="ARBA00022692"/>
    </source>
</evidence>
<reference evidence="9 10" key="1">
    <citation type="journal article" date="2018" name="Sci. Adv.">
        <title>Multi-heme cytochromes provide a pathway for survival in energy-limited environments.</title>
        <authorList>
            <person name="Deng X."/>
            <person name="Dohmae N."/>
            <person name="Nealson K.H."/>
            <person name="Hashimoto K."/>
            <person name="Okamoto A."/>
        </authorList>
    </citation>
    <scope>NUCLEOTIDE SEQUENCE [LARGE SCALE GENOMIC DNA]</scope>
    <source>
        <strain evidence="9 10">IS5</strain>
    </source>
</reference>
<keyword evidence="2" id="KW-1003">Cell membrane</keyword>
<feature type="domain" description="Mce/MlaD" evidence="8">
    <location>
        <begin position="170"/>
        <end position="229"/>
    </location>
</feature>
<evidence type="ECO:0000256" key="3">
    <source>
        <dbReference type="ARBA" id="ARBA00022519"/>
    </source>
</evidence>
<sequence>MSETPQSMTDTNDTFADMPEPTIRKSRRFSIVWLIPLVAAIAASWMAFKAFDAEGPLVTIRMETAEGLVAGKTKVKFKDVDVGLVETIEFGEDLQHVVVTARMIKGMERYLRSETLFWVVRARITPSSVTGLTTLFSGAYISVQPTKKGKLISEFTALKTPPIITDEGQGRYFLLRTDNLGSIDVGLPVYFRKVKVGQVVGFDLKENDMVEMKIFVEAPHHGRVRNNTRFWNASGLDVTMDAQGVRVQTESFVSMLLGGIAFDTLDTGETSEQAPSNAEFTLYPSKEKSFETAYDYRERYLLHFNESVRGLNVGAPVEFRGMSIGRVVDIKLQMNPRMKTASIPVIIEIEPERFDILGKDNTRDKVITSLVAMGMRAQLKTGNLVTGKTFVDLNLYPSMPRGTLALGGKYPELPSVPSPLEGLLASTQRIMQKLERLPLGDMTSELRMTLDDTRVTLGQMRGLMGRVDKLDLLPKAGKALEQATKALKEIELTMAPDSPVKTDLAKLLREIGDTARSLRVLADYLERQPDALLYGKENN</sequence>
<organism evidence="9 10">
    <name type="scientific">Desulfovibrio ferrophilus</name>
    <dbReference type="NCBI Taxonomy" id="241368"/>
    <lineage>
        <taxon>Bacteria</taxon>
        <taxon>Pseudomonadati</taxon>
        <taxon>Thermodesulfobacteriota</taxon>
        <taxon>Desulfovibrionia</taxon>
        <taxon>Desulfovibrionales</taxon>
        <taxon>Desulfovibrionaceae</taxon>
        <taxon>Desulfovibrio</taxon>
    </lineage>
</organism>
<keyword evidence="3" id="KW-0997">Cell inner membrane</keyword>
<evidence type="ECO:0000259" key="8">
    <source>
        <dbReference type="Pfam" id="PF02470"/>
    </source>
</evidence>
<feature type="domain" description="Mce/MlaD" evidence="8">
    <location>
        <begin position="55"/>
        <end position="145"/>
    </location>
</feature>
<evidence type="ECO:0000313" key="9">
    <source>
        <dbReference type="EMBL" id="BBD07553.1"/>
    </source>
</evidence>
<keyword evidence="10" id="KW-1185">Reference proteome</keyword>
<dbReference type="PANTHER" id="PTHR30462:SF0">
    <property type="entry name" value="INTERMEMBRANE TRANSPORT PROTEIN YEBT"/>
    <property type="match status" value="1"/>
</dbReference>
<evidence type="ECO:0000256" key="1">
    <source>
        <dbReference type="ARBA" id="ARBA00004533"/>
    </source>
</evidence>
<dbReference type="KEGG" id="dfl:DFE_0827"/>
<evidence type="ECO:0000256" key="7">
    <source>
        <dbReference type="SAM" id="Phobius"/>
    </source>
</evidence>
<evidence type="ECO:0000256" key="6">
    <source>
        <dbReference type="ARBA" id="ARBA00023136"/>
    </source>
</evidence>